<dbReference type="Gene3D" id="3.30.30.30">
    <property type="match status" value="1"/>
</dbReference>
<feature type="coiled-coil region" evidence="7">
    <location>
        <begin position="659"/>
        <end position="686"/>
    </location>
</feature>
<keyword evidence="6" id="KW-0143">Chaperone</keyword>
<evidence type="ECO:0000256" key="8">
    <source>
        <dbReference type="SAM" id="MobiDB-lite"/>
    </source>
</evidence>
<dbReference type="SUPFAM" id="SSF53067">
    <property type="entry name" value="Actin-like ATPase domain"/>
    <property type="match status" value="2"/>
</dbReference>
<sequence>MSKRKSPALVGVVNGERLLGEEAYSFAVRYPETIFQRARDLLGKDPDDPTIAAMLKEHSLPYKVVAHPKRGVASIQIGDDTVYSPEELVGSILYYARQIAEAQAGSPVLDAVITVPAFFGQRQRQALADAASLAGLNLMGLINTHTAAALQYGIERDFTNRSQTIILYDMGSGTTEVALVKYSTYTVKEAGKPRTYNQLEVKDVDWDDSLGSNLLDMALARHFASEFSSREAARPGGAAVDVLSLPKSMAKLRRQVRRTKEMLSANSAAPCSVEELYDGRDFQSSISREAFEGLAADFFGRATAPLRRLLERNGLAAGDIDAVELLGGGSRVPRLQAALSEVLGGRGLDRHLDADEAAVLGAGLFAANLSTSFRLRKFGMVDVSMYGVSLSLDNVVLGAAEEAGEAVREEEPPLLKLRNLLPYMKKLPSKRLVKLERLAADPLRFSLAYNGSTPHGLPPGVREAALAEWEVTGVDEVVGRYNSSGQVTLRFDADYSGLLRLDRVEAVVEYEVMEEREVEEAVEAGAGGEQQEKQQQDSAEGGKAEQEADKDKGSNAGESEAEEENGSGGEGGGEGEGSEAAQPGSEEAVKTEEGASNTTATANTTTNTTATTIKRRILVPKTKVAKVPLSVGGRGWLSPPLTADQLAASRAVLAGWEEAEAVKREVARARNDLESYIIAMKEALETDELVMKVSTEAQRESFHSRLAAEEDWLYMEAEEGEGPEQFRRRLKALQEIGEPIKRRAEELELRPKLVEGLRSQAGLRRALIGAWPATKPWISEAEQQEVDKLLSDFEADLAAKLAAQEGRPEHEEPAFTASELAAAWERFEKAFNKVNNKKKPKPPPEEAKPAAEGAGAEGAEGAGKGAESGSEGDKAGEADPGAAAGAKDANGG</sequence>
<dbReference type="GO" id="GO:0005524">
    <property type="term" value="F:ATP binding"/>
    <property type="evidence" value="ECO:0007669"/>
    <property type="project" value="UniProtKB-KW"/>
</dbReference>
<evidence type="ECO:0000256" key="7">
    <source>
        <dbReference type="SAM" id="Coils"/>
    </source>
</evidence>
<keyword evidence="4" id="KW-0256">Endoplasmic reticulum</keyword>
<dbReference type="SUPFAM" id="SSF100934">
    <property type="entry name" value="Heat shock protein 70kD (HSP70), C-terminal subdomain"/>
    <property type="match status" value="1"/>
</dbReference>
<dbReference type="AlphaFoldDB" id="A0AAD3DJL7"/>
<protein>
    <submittedName>
        <fullName evidence="9">Uncharacterized protein</fullName>
    </submittedName>
</protein>
<keyword evidence="10" id="KW-1185">Reference proteome</keyword>
<evidence type="ECO:0000256" key="3">
    <source>
        <dbReference type="ARBA" id="ARBA00022741"/>
    </source>
</evidence>
<dbReference type="GO" id="GO:0005788">
    <property type="term" value="C:endoplasmic reticulum lumen"/>
    <property type="evidence" value="ECO:0007669"/>
    <property type="project" value="UniProtKB-SubCell"/>
</dbReference>
<feature type="region of interest" description="Disordered" evidence="8">
    <location>
        <begin position="833"/>
        <end position="892"/>
    </location>
</feature>
<dbReference type="FunFam" id="3.90.640.10:FF:000004">
    <property type="entry name" value="Heat shock 70 kDa protein 4"/>
    <property type="match status" value="1"/>
</dbReference>
<evidence type="ECO:0000256" key="4">
    <source>
        <dbReference type="ARBA" id="ARBA00022824"/>
    </source>
</evidence>
<dbReference type="PROSITE" id="PS01036">
    <property type="entry name" value="HSP70_3"/>
    <property type="match status" value="1"/>
</dbReference>
<feature type="compositionally biased region" description="Low complexity" evidence="8">
    <location>
        <begin position="878"/>
        <end position="892"/>
    </location>
</feature>
<dbReference type="Gene3D" id="3.30.420.40">
    <property type="match status" value="2"/>
</dbReference>
<evidence type="ECO:0000313" key="10">
    <source>
        <dbReference type="Proteomes" id="UP001054857"/>
    </source>
</evidence>
<keyword evidence="2" id="KW-0732">Signal</keyword>
<proteinExistence type="predicted"/>
<evidence type="ECO:0000256" key="2">
    <source>
        <dbReference type="ARBA" id="ARBA00022729"/>
    </source>
</evidence>
<dbReference type="Gene3D" id="2.60.34.10">
    <property type="entry name" value="Substrate Binding Domain Of DNAk, Chain A, domain 1"/>
    <property type="match status" value="1"/>
</dbReference>
<feature type="compositionally biased region" description="Low complexity" evidence="8">
    <location>
        <begin position="597"/>
        <end position="608"/>
    </location>
</feature>
<feature type="non-terminal residue" evidence="9">
    <location>
        <position position="892"/>
    </location>
</feature>
<organism evidence="9 10">
    <name type="scientific">Astrephomene gubernaculifera</name>
    <dbReference type="NCBI Taxonomy" id="47775"/>
    <lineage>
        <taxon>Eukaryota</taxon>
        <taxon>Viridiplantae</taxon>
        <taxon>Chlorophyta</taxon>
        <taxon>core chlorophytes</taxon>
        <taxon>Chlorophyceae</taxon>
        <taxon>CS clade</taxon>
        <taxon>Chlamydomonadales</taxon>
        <taxon>Astrephomenaceae</taxon>
        <taxon>Astrephomene</taxon>
    </lineage>
</organism>
<evidence type="ECO:0000256" key="5">
    <source>
        <dbReference type="ARBA" id="ARBA00022840"/>
    </source>
</evidence>
<dbReference type="Proteomes" id="UP001054857">
    <property type="component" value="Unassembled WGS sequence"/>
</dbReference>
<dbReference type="InterPro" id="IPR018181">
    <property type="entry name" value="Heat_shock_70_CS"/>
</dbReference>
<dbReference type="Pfam" id="PF00012">
    <property type="entry name" value="HSP70"/>
    <property type="match status" value="1"/>
</dbReference>
<name>A0AAD3DJL7_9CHLO</name>
<keyword evidence="7" id="KW-0175">Coiled coil</keyword>
<feature type="region of interest" description="Disordered" evidence="8">
    <location>
        <begin position="519"/>
        <end position="608"/>
    </location>
</feature>
<dbReference type="InterPro" id="IPR013126">
    <property type="entry name" value="Hsp_70_fam"/>
</dbReference>
<feature type="compositionally biased region" description="Basic and acidic residues" evidence="8">
    <location>
        <begin position="530"/>
        <end position="553"/>
    </location>
</feature>
<dbReference type="InterPro" id="IPR029047">
    <property type="entry name" value="HSP70_peptide-bd_sf"/>
</dbReference>
<dbReference type="GO" id="GO:0140662">
    <property type="term" value="F:ATP-dependent protein folding chaperone"/>
    <property type="evidence" value="ECO:0007669"/>
    <property type="project" value="InterPro"/>
</dbReference>
<dbReference type="PANTHER" id="PTHR45639">
    <property type="entry name" value="HSC70CB, ISOFORM G-RELATED"/>
    <property type="match status" value="1"/>
</dbReference>
<dbReference type="InterPro" id="IPR029048">
    <property type="entry name" value="HSP70_C_sf"/>
</dbReference>
<accession>A0AAD3DJL7</accession>
<dbReference type="Gene3D" id="3.90.640.10">
    <property type="entry name" value="Actin, Chain A, domain 4"/>
    <property type="match status" value="1"/>
</dbReference>
<dbReference type="Gene3D" id="1.20.1270.10">
    <property type="match status" value="1"/>
</dbReference>
<comment type="subcellular location">
    <subcellularLocation>
        <location evidence="1">Endoplasmic reticulum lumen</location>
    </subcellularLocation>
</comment>
<dbReference type="GO" id="GO:0034663">
    <property type="term" value="C:endoplasmic reticulum chaperone complex"/>
    <property type="evidence" value="ECO:0007669"/>
    <property type="project" value="TreeGrafter"/>
</dbReference>
<evidence type="ECO:0000313" key="9">
    <source>
        <dbReference type="EMBL" id="GFR42399.1"/>
    </source>
</evidence>
<feature type="compositionally biased region" description="Gly residues" evidence="8">
    <location>
        <begin position="566"/>
        <end position="575"/>
    </location>
</feature>
<dbReference type="InterPro" id="IPR043129">
    <property type="entry name" value="ATPase_NBD"/>
</dbReference>
<comment type="caution">
    <text evidence="9">The sequence shown here is derived from an EMBL/GenBank/DDBJ whole genome shotgun (WGS) entry which is preliminary data.</text>
</comment>
<dbReference type="PANTHER" id="PTHR45639:SF3">
    <property type="entry name" value="HYPOXIA UP-REGULATED PROTEIN 1"/>
    <property type="match status" value="1"/>
</dbReference>
<dbReference type="EMBL" id="BMAR01000003">
    <property type="protein sequence ID" value="GFR42399.1"/>
    <property type="molecule type" value="Genomic_DNA"/>
</dbReference>
<keyword evidence="3" id="KW-0547">Nucleotide-binding</keyword>
<feature type="compositionally biased region" description="Gly residues" evidence="8">
    <location>
        <begin position="855"/>
        <end position="866"/>
    </location>
</feature>
<dbReference type="GO" id="GO:0030968">
    <property type="term" value="P:endoplasmic reticulum unfolded protein response"/>
    <property type="evidence" value="ECO:0007669"/>
    <property type="project" value="TreeGrafter"/>
</dbReference>
<dbReference type="PRINTS" id="PR00301">
    <property type="entry name" value="HEATSHOCK70"/>
</dbReference>
<keyword evidence="5" id="KW-0067">ATP-binding</keyword>
<reference evidence="9 10" key="1">
    <citation type="journal article" date="2021" name="Sci. Rep.">
        <title>Genome sequencing of the multicellular alga Astrephomene provides insights into convergent evolution of germ-soma differentiation.</title>
        <authorList>
            <person name="Yamashita S."/>
            <person name="Yamamoto K."/>
            <person name="Matsuzaki R."/>
            <person name="Suzuki S."/>
            <person name="Yamaguchi H."/>
            <person name="Hirooka S."/>
            <person name="Minakuchi Y."/>
            <person name="Miyagishima S."/>
            <person name="Kawachi M."/>
            <person name="Toyoda A."/>
            <person name="Nozaki H."/>
        </authorList>
    </citation>
    <scope>NUCLEOTIDE SEQUENCE [LARGE SCALE GENOMIC DNA]</scope>
    <source>
        <strain evidence="9 10">NIES-4017</strain>
    </source>
</reference>
<dbReference type="CDD" id="cd10230">
    <property type="entry name" value="ASKHA_NBD_HSP70_HYOU1"/>
    <property type="match status" value="1"/>
</dbReference>
<evidence type="ECO:0000256" key="6">
    <source>
        <dbReference type="ARBA" id="ARBA00023186"/>
    </source>
</evidence>
<gene>
    <name evidence="9" type="ORF">Agub_g3272</name>
</gene>
<evidence type="ECO:0000256" key="1">
    <source>
        <dbReference type="ARBA" id="ARBA00004319"/>
    </source>
</evidence>